<proteinExistence type="predicted"/>
<accession>A0A2P2CAL5</accession>
<reference evidence="2" key="1">
    <citation type="submission" date="2015-08" db="EMBL/GenBank/DDBJ databases">
        <authorList>
            <person name="Babu N.S."/>
            <person name="Beckwith C.J."/>
            <person name="Beseler K.G."/>
            <person name="Brison A."/>
            <person name="Carone J.V."/>
            <person name="Caskin T.P."/>
            <person name="Diamond M."/>
            <person name="Durham M.E."/>
            <person name="Foxe J.M."/>
            <person name="Go M."/>
            <person name="Henderson B.A."/>
            <person name="Jones I.B."/>
            <person name="McGettigan J.A."/>
            <person name="Micheletti S.J."/>
            <person name="Nasrallah M.E."/>
            <person name="Ortiz D."/>
            <person name="Piller C.R."/>
            <person name="Privatt S.R."/>
            <person name="Schneider S.L."/>
            <person name="Sharp S."/>
            <person name="Smith T.C."/>
            <person name="Stanton J.D."/>
            <person name="Ullery H.E."/>
            <person name="Wilson R.J."/>
            <person name="Serrano M.G."/>
            <person name="Buck G."/>
            <person name="Lee V."/>
            <person name="Wang Y."/>
            <person name="Carvalho R."/>
            <person name="Voegtly L."/>
            <person name="Shi R."/>
            <person name="Duckworth R."/>
            <person name="Johnson A."/>
            <person name="Loviza R."/>
            <person name="Walstead R."/>
            <person name="Shah Z."/>
            <person name="Kiflezghi M."/>
            <person name="Wade K."/>
            <person name="Ball S.L."/>
            <person name="Bradley K.W."/>
            <person name="Asai D.J."/>
            <person name="Bowman C.A."/>
            <person name="Russell D.A."/>
            <person name="Pope W.H."/>
            <person name="Jacobs-Sera D."/>
            <person name="Hendrix R.W."/>
            <person name="Hatfull G.F."/>
        </authorList>
    </citation>
    <scope>NUCLEOTIDE SEQUENCE</scope>
</reference>
<dbReference type="EMBL" id="CZKA01000052">
    <property type="protein sequence ID" value="CUR59037.1"/>
    <property type="molecule type" value="Genomic_DNA"/>
</dbReference>
<evidence type="ECO:0000313" key="2">
    <source>
        <dbReference type="EMBL" id="CUR59037.1"/>
    </source>
</evidence>
<gene>
    <name evidence="2" type="ORF">NOCA2560018</name>
</gene>
<feature type="compositionally biased region" description="Pro residues" evidence="1">
    <location>
        <begin position="52"/>
        <end position="64"/>
    </location>
</feature>
<name>A0A2P2CAL5_9ZZZZ</name>
<dbReference type="AlphaFoldDB" id="A0A2P2CAL5"/>
<feature type="region of interest" description="Disordered" evidence="1">
    <location>
        <begin position="45"/>
        <end position="64"/>
    </location>
</feature>
<evidence type="ECO:0000256" key="1">
    <source>
        <dbReference type="SAM" id="MobiDB-lite"/>
    </source>
</evidence>
<protein>
    <submittedName>
        <fullName evidence="2">Uncharacterized protein</fullName>
    </submittedName>
</protein>
<organism evidence="2">
    <name type="scientific">metagenome</name>
    <dbReference type="NCBI Taxonomy" id="256318"/>
    <lineage>
        <taxon>unclassified sequences</taxon>
        <taxon>metagenomes</taxon>
    </lineage>
</organism>
<sequence length="64" mass="6796">MSELIEPTGHPDVDAVLGTLAELDDLPVEEHVAVFEHAHERLRSALEARPPAGDPIPPGLRPGG</sequence>